<evidence type="ECO:0000256" key="1">
    <source>
        <dbReference type="SAM" id="MobiDB-lite"/>
    </source>
</evidence>
<evidence type="ECO:0000313" key="3">
    <source>
        <dbReference type="Proteomes" id="UP001274830"/>
    </source>
</evidence>
<dbReference type="EMBL" id="JAUTXT010000008">
    <property type="protein sequence ID" value="KAK3677014.1"/>
    <property type="molecule type" value="Genomic_DNA"/>
</dbReference>
<gene>
    <name evidence="2" type="ORF">LTR78_003219</name>
</gene>
<protein>
    <submittedName>
        <fullName evidence="2">Uncharacterized protein</fullName>
    </submittedName>
</protein>
<proteinExistence type="predicted"/>
<reference evidence="2" key="1">
    <citation type="submission" date="2023-07" db="EMBL/GenBank/DDBJ databases">
        <title>Black Yeasts Isolated from many extreme environments.</title>
        <authorList>
            <person name="Coleine C."/>
            <person name="Stajich J.E."/>
            <person name="Selbmann L."/>
        </authorList>
    </citation>
    <scope>NUCLEOTIDE SEQUENCE</scope>
    <source>
        <strain evidence="2">CCFEE 5485</strain>
    </source>
</reference>
<evidence type="ECO:0000313" key="2">
    <source>
        <dbReference type="EMBL" id="KAK3677014.1"/>
    </source>
</evidence>
<dbReference type="Proteomes" id="UP001274830">
    <property type="component" value="Unassembled WGS sequence"/>
</dbReference>
<comment type="caution">
    <text evidence="2">The sequence shown here is derived from an EMBL/GenBank/DDBJ whole genome shotgun (WGS) entry which is preliminary data.</text>
</comment>
<feature type="compositionally biased region" description="Polar residues" evidence="1">
    <location>
        <begin position="1"/>
        <end position="15"/>
    </location>
</feature>
<feature type="region of interest" description="Disordered" evidence="1">
    <location>
        <begin position="1"/>
        <end position="22"/>
    </location>
</feature>
<name>A0AAE1C405_9PEZI</name>
<organism evidence="2 3">
    <name type="scientific">Recurvomyces mirabilis</name>
    <dbReference type="NCBI Taxonomy" id="574656"/>
    <lineage>
        <taxon>Eukaryota</taxon>
        <taxon>Fungi</taxon>
        <taxon>Dikarya</taxon>
        <taxon>Ascomycota</taxon>
        <taxon>Pezizomycotina</taxon>
        <taxon>Dothideomycetes</taxon>
        <taxon>Dothideomycetidae</taxon>
        <taxon>Mycosphaerellales</taxon>
        <taxon>Teratosphaeriaceae</taxon>
        <taxon>Recurvomyces</taxon>
    </lineage>
</organism>
<sequence>MTNEFDLSTTGSEQAEQVAARSTDMTSQELALTNLMASLNLTSGQLANPDLKQAAVTLTEALAAIHLTREPQPLRIDDDCTPAMLGSAAHDLRATRNRFCIQMASEQPLEECLFLEISERLDIGEQGLEGADDEALEGARCAKVSALYSMDEIERMLNTCEVSVVANEKFWELYQTL</sequence>
<keyword evidence="3" id="KW-1185">Reference proteome</keyword>
<accession>A0AAE1C405</accession>
<dbReference type="AlphaFoldDB" id="A0AAE1C405"/>